<protein>
    <submittedName>
        <fullName evidence="1">Uncharacterized protein</fullName>
    </submittedName>
</protein>
<dbReference type="Proteomes" id="UP001430848">
    <property type="component" value="Unassembled WGS sequence"/>
</dbReference>
<accession>A0ABR1NUF1</accession>
<sequence>MHEIKFPAHTQARMEAAKAAKAAKTAKPVAGVVEDTQVDQVASSMQLERKPRGLPGHMDSINSGGRRAILESSERVAIAYGNLENPLILVDKVNTAMLRHYIPAIVNDFYYATSIESDGMILLPSHMTLVTERGVKQVVRSMLQELQRGSYPGKAFTKDMDHEDRYMIRPHFNVVNNIHALNTLRAFGLDHDAGFLARKDGPIMVGLKLEAQHWTGGPGSLKRHIDTFDPELLVGQDKELLDEARAVYEEWCQSRGATAGSRNKA</sequence>
<name>A0ABR1NUF1_DIAER</name>
<dbReference type="EMBL" id="JAKNSF020000105">
    <property type="protein sequence ID" value="KAK7715718.1"/>
    <property type="molecule type" value="Genomic_DNA"/>
</dbReference>
<gene>
    <name evidence="1" type="ORF">SLS63_011307</name>
</gene>
<evidence type="ECO:0000313" key="2">
    <source>
        <dbReference type="Proteomes" id="UP001430848"/>
    </source>
</evidence>
<proteinExistence type="predicted"/>
<reference evidence="1 2" key="1">
    <citation type="submission" date="2024-02" db="EMBL/GenBank/DDBJ databases">
        <title>De novo assembly and annotation of 12 fungi associated with fruit tree decline syndrome in Ontario, Canada.</title>
        <authorList>
            <person name="Sulman M."/>
            <person name="Ellouze W."/>
            <person name="Ilyukhin E."/>
        </authorList>
    </citation>
    <scope>NUCLEOTIDE SEQUENCE [LARGE SCALE GENOMIC DNA]</scope>
    <source>
        <strain evidence="1 2">M169</strain>
    </source>
</reference>
<organism evidence="1 2">
    <name type="scientific">Diaporthe eres</name>
    <name type="common">Phomopsis oblonga</name>
    <dbReference type="NCBI Taxonomy" id="83184"/>
    <lineage>
        <taxon>Eukaryota</taxon>
        <taxon>Fungi</taxon>
        <taxon>Dikarya</taxon>
        <taxon>Ascomycota</taxon>
        <taxon>Pezizomycotina</taxon>
        <taxon>Sordariomycetes</taxon>
        <taxon>Sordariomycetidae</taxon>
        <taxon>Diaporthales</taxon>
        <taxon>Diaporthaceae</taxon>
        <taxon>Diaporthe</taxon>
        <taxon>Diaporthe eres species complex</taxon>
    </lineage>
</organism>
<keyword evidence="2" id="KW-1185">Reference proteome</keyword>
<evidence type="ECO:0000313" key="1">
    <source>
        <dbReference type="EMBL" id="KAK7715718.1"/>
    </source>
</evidence>
<comment type="caution">
    <text evidence="1">The sequence shown here is derived from an EMBL/GenBank/DDBJ whole genome shotgun (WGS) entry which is preliminary data.</text>
</comment>